<dbReference type="InterPro" id="IPR033900">
    <property type="entry name" value="Gram_neg_porin_domain"/>
</dbReference>
<comment type="subcellular location">
    <subcellularLocation>
        <location evidence="1">Cell outer membrane</location>
        <topology evidence="1">Multi-pass membrane protein</topology>
    </subcellularLocation>
</comment>
<comment type="subunit">
    <text evidence="2">Homotrimer.</text>
</comment>
<dbReference type="InterPro" id="IPR050298">
    <property type="entry name" value="Gram-neg_bact_OMP"/>
</dbReference>
<evidence type="ECO:0000256" key="6">
    <source>
        <dbReference type="ARBA" id="ARBA00022729"/>
    </source>
</evidence>
<gene>
    <name evidence="13" type="ORF">HJ583_001205</name>
</gene>
<keyword evidence="6 11" id="KW-0732">Signal</keyword>
<evidence type="ECO:0000313" key="14">
    <source>
        <dbReference type="Proteomes" id="UP000778523"/>
    </source>
</evidence>
<dbReference type="Gene3D" id="2.40.160.10">
    <property type="entry name" value="Porin"/>
    <property type="match status" value="1"/>
</dbReference>
<dbReference type="PANTHER" id="PTHR34501:SF9">
    <property type="entry name" value="MAJOR OUTER MEMBRANE PROTEIN P.IA"/>
    <property type="match status" value="1"/>
</dbReference>
<evidence type="ECO:0000256" key="2">
    <source>
        <dbReference type="ARBA" id="ARBA00011233"/>
    </source>
</evidence>
<dbReference type="Proteomes" id="UP000778523">
    <property type="component" value="Unassembled WGS sequence"/>
</dbReference>
<comment type="caution">
    <text evidence="13">The sequence shown here is derived from an EMBL/GenBank/DDBJ whole genome shotgun (WGS) entry which is preliminary data.</text>
</comment>
<keyword evidence="7" id="KW-0406">Ion transport</keyword>
<proteinExistence type="predicted"/>
<dbReference type="InterPro" id="IPR023614">
    <property type="entry name" value="Porin_dom_sf"/>
</dbReference>
<name>A0ABX2IGZ9_9RHOO</name>
<dbReference type="EMBL" id="JABCSC020000001">
    <property type="protein sequence ID" value="NSL53633.1"/>
    <property type="molecule type" value="Genomic_DNA"/>
</dbReference>
<dbReference type="PANTHER" id="PTHR34501">
    <property type="entry name" value="PROTEIN YDDL-RELATED"/>
    <property type="match status" value="1"/>
</dbReference>
<keyword evidence="8" id="KW-0626">Porin</keyword>
<reference evidence="13 14" key="1">
    <citation type="submission" date="2020-06" db="EMBL/GenBank/DDBJ databases">
        <title>Draft genome of Uliginosibacterium sp. IMCC34675.</title>
        <authorList>
            <person name="Song J."/>
        </authorList>
    </citation>
    <scope>NUCLEOTIDE SEQUENCE [LARGE SCALE GENOMIC DNA]</scope>
    <source>
        <strain evidence="13 14">IMCC34675</strain>
    </source>
</reference>
<keyword evidence="14" id="KW-1185">Reference proteome</keyword>
<organism evidence="13 14">
    <name type="scientific">Uliginosibacterium aquaticum</name>
    <dbReference type="NCBI Taxonomy" id="2731212"/>
    <lineage>
        <taxon>Bacteria</taxon>
        <taxon>Pseudomonadati</taxon>
        <taxon>Pseudomonadota</taxon>
        <taxon>Betaproteobacteria</taxon>
        <taxon>Rhodocyclales</taxon>
        <taxon>Zoogloeaceae</taxon>
        <taxon>Uliginosibacterium</taxon>
    </lineage>
</organism>
<keyword evidence="9" id="KW-0472">Membrane</keyword>
<feature type="chain" id="PRO_5045146568" evidence="11">
    <location>
        <begin position="21"/>
        <end position="387"/>
    </location>
</feature>
<feature type="signal peptide" evidence="11">
    <location>
        <begin position="1"/>
        <end position="20"/>
    </location>
</feature>
<evidence type="ECO:0000259" key="12">
    <source>
        <dbReference type="Pfam" id="PF13609"/>
    </source>
</evidence>
<evidence type="ECO:0000256" key="3">
    <source>
        <dbReference type="ARBA" id="ARBA00022448"/>
    </source>
</evidence>
<evidence type="ECO:0000256" key="10">
    <source>
        <dbReference type="ARBA" id="ARBA00023237"/>
    </source>
</evidence>
<keyword evidence="10" id="KW-0998">Cell outer membrane</keyword>
<evidence type="ECO:0000313" key="13">
    <source>
        <dbReference type="EMBL" id="NSL53633.1"/>
    </source>
</evidence>
<evidence type="ECO:0000256" key="7">
    <source>
        <dbReference type="ARBA" id="ARBA00023065"/>
    </source>
</evidence>
<dbReference type="Pfam" id="PF13609">
    <property type="entry name" value="Porin_4"/>
    <property type="match status" value="1"/>
</dbReference>
<keyword evidence="4" id="KW-1134">Transmembrane beta strand</keyword>
<evidence type="ECO:0000256" key="8">
    <source>
        <dbReference type="ARBA" id="ARBA00023114"/>
    </source>
</evidence>
<sequence length="387" mass="41329">MQKKLIALAVAGLMSGTAFAQTSVTIGGKVDAGYQFGMTQKADGVCGTSGDCGGSTTEQLTDGSASTSRITIGAKETINNDLEAGVSLDMRFSNFHDGKGVNNSTTSTLAGIGGLTSNDKKAVYLKSKLLGELHWGVQNAGDEFYVATKPYMVEPKDTELVKYGISGYRASSLTDRTTKYITPTLSIGAFQLAAMSTYSFGEARKSGASNVDGTGSGDVLAGGIQWKFGKLIDGGYDRWTRYTSNATAEDGFHFQRTYFSLFPWAGLKIAGVYINNSGYAAGKPFQDKNTNLVVSYNFNAKANIGFGYSIVRDVGDERNSGHAWQFGGTYFLSKSVYLYSAVTKTDWERNQDKIGGKFDGTASGFGTSSTASKLDSRLTKIGLVKEF</sequence>
<accession>A0ABX2IGZ9</accession>
<evidence type="ECO:0000256" key="4">
    <source>
        <dbReference type="ARBA" id="ARBA00022452"/>
    </source>
</evidence>
<dbReference type="RefSeq" id="WP_170019803.1">
    <property type="nucleotide sequence ID" value="NZ_JABCSC020000001.1"/>
</dbReference>
<feature type="domain" description="Porin" evidence="12">
    <location>
        <begin position="7"/>
        <end position="346"/>
    </location>
</feature>
<protein>
    <submittedName>
        <fullName evidence="13">Porin</fullName>
    </submittedName>
</protein>
<evidence type="ECO:0000256" key="9">
    <source>
        <dbReference type="ARBA" id="ARBA00023136"/>
    </source>
</evidence>
<dbReference type="SUPFAM" id="SSF56935">
    <property type="entry name" value="Porins"/>
    <property type="match status" value="1"/>
</dbReference>
<dbReference type="CDD" id="cd00342">
    <property type="entry name" value="gram_neg_porins"/>
    <property type="match status" value="1"/>
</dbReference>
<evidence type="ECO:0000256" key="5">
    <source>
        <dbReference type="ARBA" id="ARBA00022692"/>
    </source>
</evidence>
<evidence type="ECO:0000256" key="1">
    <source>
        <dbReference type="ARBA" id="ARBA00004571"/>
    </source>
</evidence>
<evidence type="ECO:0000256" key="11">
    <source>
        <dbReference type="SAM" id="SignalP"/>
    </source>
</evidence>
<keyword evidence="3" id="KW-0813">Transport</keyword>
<keyword evidence="5" id="KW-0812">Transmembrane</keyword>